<dbReference type="PROSITE" id="PS50112">
    <property type="entry name" value="PAS"/>
    <property type="match status" value="1"/>
</dbReference>
<dbReference type="Gene3D" id="3.30.450.20">
    <property type="entry name" value="PAS domain"/>
    <property type="match status" value="1"/>
</dbReference>
<name>A0A2M7REX5_9BACT</name>
<accession>A0A2M7REX5</accession>
<comment type="caution">
    <text evidence="3">The sequence shown here is derived from an EMBL/GenBank/DDBJ whole genome shotgun (WGS) entry which is preliminary data.</text>
</comment>
<dbReference type="InterPro" id="IPR035965">
    <property type="entry name" value="PAS-like_dom_sf"/>
</dbReference>
<keyword evidence="1" id="KW-0175">Coiled coil</keyword>
<evidence type="ECO:0000313" key="3">
    <source>
        <dbReference type="EMBL" id="PIY95310.1"/>
    </source>
</evidence>
<organism evidence="3 4">
    <name type="scientific">Candidatus Komeilibacteria bacterium CG_4_10_14_0_8_um_filter_37_78</name>
    <dbReference type="NCBI Taxonomy" id="1974471"/>
    <lineage>
        <taxon>Bacteria</taxon>
        <taxon>Candidatus Komeiliibacteriota</taxon>
    </lineage>
</organism>
<feature type="domain" description="PAS" evidence="2">
    <location>
        <begin position="6"/>
        <end position="51"/>
    </location>
</feature>
<dbReference type="Pfam" id="PF13426">
    <property type="entry name" value="PAS_9"/>
    <property type="match status" value="1"/>
</dbReference>
<protein>
    <recommendedName>
        <fullName evidence="2">PAS domain-containing protein</fullName>
    </recommendedName>
</protein>
<feature type="coiled-coil region" evidence="1">
    <location>
        <begin position="126"/>
        <end position="192"/>
    </location>
</feature>
<proteinExistence type="predicted"/>
<dbReference type="AlphaFoldDB" id="A0A2M7REX5"/>
<sequence length="217" mass="25396">MLFMLKEKDFNKLWNLLEQPLFVIDQDGRIMLWSKGCERETGYDTEEVVGQKKWNFLFAKEADLVAIMGELSPLIDKSWQINLLRLRKDAFFADLQIKAISFTDQSPIFLVSFSNITQAKGVSKELQEAKLQARQKTLAYERAQELLVQKEKLLISNMTEMKRLYRQVKESETELKAKAEQLEQKVGELNRFNKLMIGRELKMVELKEELKKLKGKS</sequence>
<dbReference type="InterPro" id="IPR000014">
    <property type="entry name" value="PAS"/>
</dbReference>
<dbReference type="CDD" id="cd00130">
    <property type="entry name" value="PAS"/>
    <property type="match status" value="1"/>
</dbReference>
<dbReference type="NCBIfam" id="TIGR00229">
    <property type="entry name" value="sensory_box"/>
    <property type="match status" value="1"/>
</dbReference>
<gene>
    <name evidence="3" type="ORF">COY67_00445</name>
</gene>
<reference evidence="4" key="1">
    <citation type="submission" date="2017-09" db="EMBL/GenBank/DDBJ databases">
        <title>Depth-based differentiation of microbial function through sediment-hosted aquifers and enrichment of novel symbionts in the deep terrestrial subsurface.</title>
        <authorList>
            <person name="Probst A.J."/>
            <person name="Ladd B."/>
            <person name="Jarett J.K."/>
            <person name="Geller-Mcgrath D.E."/>
            <person name="Sieber C.M.K."/>
            <person name="Emerson J.B."/>
            <person name="Anantharaman K."/>
            <person name="Thomas B.C."/>
            <person name="Malmstrom R."/>
            <person name="Stieglmeier M."/>
            <person name="Klingl A."/>
            <person name="Woyke T."/>
            <person name="Ryan C.M."/>
            <person name="Banfield J.F."/>
        </authorList>
    </citation>
    <scope>NUCLEOTIDE SEQUENCE [LARGE SCALE GENOMIC DNA]</scope>
</reference>
<dbReference type="EMBL" id="PFMC01000013">
    <property type="protein sequence ID" value="PIY95310.1"/>
    <property type="molecule type" value="Genomic_DNA"/>
</dbReference>
<evidence type="ECO:0000313" key="4">
    <source>
        <dbReference type="Proteomes" id="UP000228689"/>
    </source>
</evidence>
<dbReference type="SUPFAM" id="SSF55785">
    <property type="entry name" value="PYP-like sensor domain (PAS domain)"/>
    <property type="match status" value="1"/>
</dbReference>
<dbReference type="Proteomes" id="UP000228689">
    <property type="component" value="Unassembled WGS sequence"/>
</dbReference>
<evidence type="ECO:0000256" key="1">
    <source>
        <dbReference type="SAM" id="Coils"/>
    </source>
</evidence>
<evidence type="ECO:0000259" key="2">
    <source>
        <dbReference type="PROSITE" id="PS50112"/>
    </source>
</evidence>